<dbReference type="AlphaFoldDB" id="A0AAD1R4U6"/>
<dbReference type="EMBL" id="OW240912">
    <property type="protein sequence ID" value="CAH2223942.1"/>
    <property type="molecule type" value="Genomic_DNA"/>
</dbReference>
<feature type="non-terminal residue" evidence="1">
    <location>
        <position position="261"/>
    </location>
</feature>
<evidence type="ECO:0000313" key="2">
    <source>
        <dbReference type="Proteomes" id="UP001295444"/>
    </source>
</evidence>
<dbReference type="Proteomes" id="UP001295444">
    <property type="component" value="Chromosome 01"/>
</dbReference>
<proteinExistence type="predicted"/>
<accession>A0AAD1R4U6</accession>
<dbReference type="PANTHER" id="PTHR19446">
    <property type="entry name" value="REVERSE TRANSCRIPTASES"/>
    <property type="match status" value="1"/>
</dbReference>
<evidence type="ECO:0000313" key="1">
    <source>
        <dbReference type="EMBL" id="CAH2223942.1"/>
    </source>
</evidence>
<keyword evidence="1" id="KW-0540">Nuclease</keyword>
<keyword evidence="1" id="KW-0378">Hydrolase</keyword>
<keyword evidence="2" id="KW-1185">Reference proteome</keyword>
<dbReference type="GO" id="GO:0004519">
    <property type="term" value="F:endonuclease activity"/>
    <property type="evidence" value="ECO:0007669"/>
    <property type="project" value="UniProtKB-KW"/>
</dbReference>
<reference evidence="1" key="1">
    <citation type="submission" date="2022-03" db="EMBL/GenBank/DDBJ databases">
        <authorList>
            <person name="Alioto T."/>
            <person name="Alioto T."/>
            <person name="Gomez Garrido J."/>
        </authorList>
    </citation>
    <scope>NUCLEOTIDE SEQUENCE</scope>
</reference>
<protein>
    <submittedName>
        <fullName evidence="1">Endonuclease, partial</fullName>
    </submittedName>
</protein>
<gene>
    <name evidence="1" type="ORF">PECUL_23A018649</name>
</gene>
<organism evidence="1 2">
    <name type="scientific">Pelobates cultripes</name>
    <name type="common">Western spadefoot toad</name>
    <dbReference type="NCBI Taxonomy" id="61616"/>
    <lineage>
        <taxon>Eukaryota</taxon>
        <taxon>Metazoa</taxon>
        <taxon>Chordata</taxon>
        <taxon>Craniata</taxon>
        <taxon>Vertebrata</taxon>
        <taxon>Euteleostomi</taxon>
        <taxon>Amphibia</taxon>
        <taxon>Batrachia</taxon>
        <taxon>Anura</taxon>
        <taxon>Pelobatoidea</taxon>
        <taxon>Pelobatidae</taxon>
        <taxon>Pelobates</taxon>
    </lineage>
</organism>
<sequence length="261" mass="30230">MGDNVWSDHVPVTLTTQDAYKHRGEAPWRLNNTLLHDEGFKHKLQTELTEYFRLNDRLDTSPTLVWQAHKAVVRGQLISRAAYLRRISQQHHLTLLTKLRDLKLAQFLHPKTNLTTEIELVTKQLNDLLLQHTARMMQTLKMKTYTQGNKDGKKLASLLRHQLIQSKIPYLLTKRGEKIYNPLDINAETAVYYQTLYNLKDDPLTHQPSQLEIDKFLRQIHLNKLTQAQKDILSEPITLTELQQTIRTLPSGKSPGPDGFT</sequence>
<name>A0AAD1R4U6_PELCU</name>
<keyword evidence="1" id="KW-0255">Endonuclease</keyword>